<evidence type="ECO:0000313" key="3">
    <source>
        <dbReference type="EMBL" id="GGV03374.1"/>
    </source>
</evidence>
<reference evidence="3" key="1">
    <citation type="journal article" date="2014" name="Int. J. Syst. Evol. Microbiol.">
        <title>Complete genome sequence of Corynebacterium casei LMG S-19264T (=DSM 44701T), isolated from a smear-ripened cheese.</title>
        <authorList>
            <consortium name="US DOE Joint Genome Institute (JGI-PGF)"/>
            <person name="Walter F."/>
            <person name="Albersmeier A."/>
            <person name="Kalinowski J."/>
            <person name="Ruckert C."/>
        </authorList>
    </citation>
    <scope>NUCLEOTIDE SEQUENCE</scope>
    <source>
        <strain evidence="3">JCM 4434</strain>
    </source>
</reference>
<keyword evidence="2" id="KW-0812">Transmembrane</keyword>
<sequence length="207" mass="20884">MPVTVRHPWAKPPLLGQCAKPGNYGAVRNWTLAIAWLVATVAAAAVGWLGVSTVMREAIFGPPQAMAMPDRGGAHPAPSPPADPPTATRPPSPPANPRTAAAPAPAASASTPAPTTSAPTSAPSPPAASPAAAASDVRGYTVHGGQVALALGADSASLVSATPASGYAVKVWRAQGWLRVDFTKDGSTSSVFATWNGHPPMVQTYES</sequence>
<feature type="transmembrane region" description="Helical" evidence="2">
    <location>
        <begin position="30"/>
        <end position="51"/>
    </location>
</feature>
<accession>A0A8H9HZT6</accession>
<dbReference type="EMBL" id="BMUB01000030">
    <property type="protein sequence ID" value="GGV03374.1"/>
    <property type="molecule type" value="Genomic_DNA"/>
</dbReference>
<proteinExistence type="predicted"/>
<dbReference type="Proteomes" id="UP000610124">
    <property type="component" value="Unassembled WGS sequence"/>
</dbReference>
<dbReference type="AlphaFoldDB" id="A0A8H9HZT6"/>
<gene>
    <name evidence="3" type="ORF">GCM10010502_67490</name>
</gene>
<evidence type="ECO:0000313" key="4">
    <source>
        <dbReference type="Proteomes" id="UP000610124"/>
    </source>
</evidence>
<feature type="compositionally biased region" description="Low complexity" evidence="1">
    <location>
        <begin position="97"/>
        <end position="121"/>
    </location>
</feature>
<feature type="compositionally biased region" description="Pro residues" evidence="1">
    <location>
        <begin position="77"/>
        <end position="96"/>
    </location>
</feature>
<evidence type="ECO:0000256" key="1">
    <source>
        <dbReference type="SAM" id="MobiDB-lite"/>
    </source>
</evidence>
<organism evidence="3 4">
    <name type="scientific">Kitasatospora aureofaciens</name>
    <name type="common">Streptomyces aureofaciens</name>
    <dbReference type="NCBI Taxonomy" id="1894"/>
    <lineage>
        <taxon>Bacteria</taxon>
        <taxon>Bacillati</taxon>
        <taxon>Actinomycetota</taxon>
        <taxon>Actinomycetes</taxon>
        <taxon>Kitasatosporales</taxon>
        <taxon>Streptomycetaceae</taxon>
        <taxon>Kitasatospora</taxon>
    </lineage>
</organism>
<name>A0A8H9HZT6_KITAU</name>
<protein>
    <recommendedName>
        <fullName evidence="5">Secreted protein</fullName>
    </recommendedName>
</protein>
<comment type="caution">
    <text evidence="3">The sequence shown here is derived from an EMBL/GenBank/DDBJ whole genome shotgun (WGS) entry which is preliminary data.</text>
</comment>
<evidence type="ECO:0008006" key="5">
    <source>
        <dbReference type="Google" id="ProtNLM"/>
    </source>
</evidence>
<keyword evidence="2" id="KW-1133">Transmembrane helix</keyword>
<reference evidence="3" key="2">
    <citation type="submission" date="2020-09" db="EMBL/GenBank/DDBJ databases">
        <authorList>
            <person name="Sun Q."/>
            <person name="Ohkuma M."/>
        </authorList>
    </citation>
    <scope>NUCLEOTIDE SEQUENCE</scope>
    <source>
        <strain evidence="3">JCM 4434</strain>
    </source>
</reference>
<evidence type="ECO:0000256" key="2">
    <source>
        <dbReference type="SAM" id="Phobius"/>
    </source>
</evidence>
<keyword evidence="2" id="KW-0472">Membrane</keyword>
<feature type="region of interest" description="Disordered" evidence="1">
    <location>
        <begin position="65"/>
        <end position="132"/>
    </location>
</feature>